<evidence type="ECO:0000256" key="1">
    <source>
        <dbReference type="ARBA" id="ARBA00022723"/>
    </source>
</evidence>
<evidence type="ECO:0000256" key="5">
    <source>
        <dbReference type="SAM" id="MobiDB-lite"/>
    </source>
</evidence>
<name>A0A166TJD9_9AGAM</name>
<accession>A0A166TJD9</accession>
<dbReference type="Pfam" id="PF01753">
    <property type="entry name" value="zf-MYND"/>
    <property type="match status" value="1"/>
</dbReference>
<organism evidence="7 8">
    <name type="scientific">Athelia psychrophila</name>
    <dbReference type="NCBI Taxonomy" id="1759441"/>
    <lineage>
        <taxon>Eukaryota</taxon>
        <taxon>Fungi</taxon>
        <taxon>Dikarya</taxon>
        <taxon>Basidiomycota</taxon>
        <taxon>Agaricomycotina</taxon>
        <taxon>Agaricomycetes</taxon>
        <taxon>Agaricomycetidae</taxon>
        <taxon>Atheliales</taxon>
        <taxon>Atheliaceae</taxon>
        <taxon>Athelia</taxon>
    </lineage>
</organism>
<evidence type="ECO:0000256" key="3">
    <source>
        <dbReference type="ARBA" id="ARBA00022833"/>
    </source>
</evidence>
<sequence>MSLRCRQFEVVLENIKYASQYEFSSKWLAATPTEREAHALTGFSRACGISPNLNKARTSCYTELRLSYLRDNGQNMLDLLTAITPDSIANIPAEPSYISNKDWDAVSATHRGSQDDIDKMALAYILVERNTLITVTIHLIIRSFLGLELPTTILSKPSRLLDKTLSPLEKLSQEQARAHYGEKEARTLEKDAKAASKERNSNKDRQCTKCFTLESVGKVFKRCPSCFKISREVLYCSVKCQKEDWKDRHEAVCGKELDFDAAHKLGMSSLQTPRAAPNALIGPPSKGFKRPIELLQQIYFLEQHPQGEYAVYRSVCQDDSDTVVVKYHPSTAARFRERRNYAMTTGDQESVAYICEQILWDIEMRGDRSFLSERIVQQLSTEYAFPGLGQALARLKVIRDQHPQKWPHLQYAA</sequence>
<keyword evidence="2 4" id="KW-0863">Zinc-finger</keyword>
<dbReference type="AlphaFoldDB" id="A0A166TJD9"/>
<keyword evidence="3" id="KW-0862">Zinc</keyword>
<evidence type="ECO:0000259" key="6">
    <source>
        <dbReference type="PROSITE" id="PS50865"/>
    </source>
</evidence>
<feature type="compositionally biased region" description="Basic and acidic residues" evidence="5">
    <location>
        <begin position="176"/>
        <end position="200"/>
    </location>
</feature>
<evidence type="ECO:0000256" key="4">
    <source>
        <dbReference type="PROSITE-ProRule" id="PRU00134"/>
    </source>
</evidence>
<dbReference type="SUPFAM" id="SSF144232">
    <property type="entry name" value="HIT/MYND zinc finger-like"/>
    <property type="match status" value="1"/>
</dbReference>
<dbReference type="Proteomes" id="UP000076532">
    <property type="component" value="Unassembled WGS sequence"/>
</dbReference>
<feature type="region of interest" description="Disordered" evidence="5">
    <location>
        <begin position="175"/>
        <end position="200"/>
    </location>
</feature>
<proteinExistence type="predicted"/>
<evidence type="ECO:0000313" key="7">
    <source>
        <dbReference type="EMBL" id="KZP30677.1"/>
    </source>
</evidence>
<dbReference type="Gene3D" id="6.10.140.2220">
    <property type="match status" value="1"/>
</dbReference>
<keyword evidence="1" id="KW-0479">Metal-binding</keyword>
<evidence type="ECO:0000256" key="2">
    <source>
        <dbReference type="ARBA" id="ARBA00022771"/>
    </source>
</evidence>
<reference evidence="7 8" key="1">
    <citation type="journal article" date="2016" name="Mol. Biol. Evol.">
        <title>Comparative Genomics of Early-Diverging Mushroom-Forming Fungi Provides Insights into the Origins of Lignocellulose Decay Capabilities.</title>
        <authorList>
            <person name="Nagy L.G."/>
            <person name="Riley R."/>
            <person name="Tritt A."/>
            <person name="Adam C."/>
            <person name="Daum C."/>
            <person name="Floudas D."/>
            <person name="Sun H."/>
            <person name="Yadav J.S."/>
            <person name="Pangilinan J."/>
            <person name="Larsson K.H."/>
            <person name="Matsuura K."/>
            <person name="Barry K."/>
            <person name="Labutti K."/>
            <person name="Kuo R."/>
            <person name="Ohm R.A."/>
            <person name="Bhattacharya S.S."/>
            <person name="Shirouzu T."/>
            <person name="Yoshinaga Y."/>
            <person name="Martin F.M."/>
            <person name="Grigoriev I.V."/>
            <person name="Hibbett D.S."/>
        </authorList>
    </citation>
    <scope>NUCLEOTIDE SEQUENCE [LARGE SCALE GENOMIC DNA]</scope>
    <source>
        <strain evidence="7 8">CBS 109695</strain>
    </source>
</reference>
<keyword evidence="8" id="KW-1185">Reference proteome</keyword>
<dbReference type="InterPro" id="IPR002893">
    <property type="entry name" value="Znf_MYND"/>
</dbReference>
<protein>
    <recommendedName>
        <fullName evidence="6">MYND-type domain-containing protein</fullName>
    </recommendedName>
</protein>
<dbReference type="EMBL" id="KV417492">
    <property type="protein sequence ID" value="KZP30677.1"/>
    <property type="molecule type" value="Genomic_DNA"/>
</dbReference>
<gene>
    <name evidence="7" type="ORF">FIBSPDRAFT_945612</name>
</gene>
<feature type="domain" description="MYND-type" evidence="6">
    <location>
        <begin position="207"/>
        <end position="253"/>
    </location>
</feature>
<dbReference type="GO" id="GO:0008270">
    <property type="term" value="F:zinc ion binding"/>
    <property type="evidence" value="ECO:0007669"/>
    <property type="project" value="UniProtKB-KW"/>
</dbReference>
<dbReference type="OrthoDB" id="3020010at2759"/>
<evidence type="ECO:0000313" key="8">
    <source>
        <dbReference type="Proteomes" id="UP000076532"/>
    </source>
</evidence>
<dbReference type="PROSITE" id="PS50865">
    <property type="entry name" value="ZF_MYND_2"/>
    <property type="match status" value="1"/>
</dbReference>